<comment type="caution">
    <text evidence="2">The sequence shown here is derived from an EMBL/GenBank/DDBJ whole genome shotgun (WGS) entry which is preliminary data.</text>
</comment>
<accession>A0A2T0T0J1</accession>
<dbReference type="Pfam" id="PF08808">
    <property type="entry name" value="RES"/>
    <property type="match status" value="1"/>
</dbReference>
<dbReference type="SMART" id="SM00953">
    <property type="entry name" value="RES"/>
    <property type="match status" value="1"/>
</dbReference>
<dbReference type="EMBL" id="PVTE01000008">
    <property type="protein sequence ID" value="PRY39176.1"/>
    <property type="molecule type" value="Genomic_DNA"/>
</dbReference>
<proteinExistence type="predicted"/>
<gene>
    <name evidence="2" type="ORF">CLV58_10865</name>
</gene>
<dbReference type="Proteomes" id="UP000238375">
    <property type="component" value="Unassembled WGS sequence"/>
</dbReference>
<organism evidence="2 3">
    <name type="scientific">Spirosoma oryzae</name>
    <dbReference type="NCBI Taxonomy" id="1469603"/>
    <lineage>
        <taxon>Bacteria</taxon>
        <taxon>Pseudomonadati</taxon>
        <taxon>Bacteroidota</taxon>
        <taxon>Cytophagia</taxon>
        <taxon>Cytophagales</taxon>
        <taxon>Cytophagaceae</taxon>
        <taxon>Spirosoma</taxon>
    </lineage>
</organism>
<dbReference type="RefSeq" id="WP_106137864.1">
    <property type="nucleotide sequence ID" value="NZ_PVTE01000008.1"/>
</dbReference>
<keyword evidence="3" id="KW-1185">Reference proteome</keyword>
<evidence type="ECO:0000259" key="1">
    <source>
        <dbReference type="SMART" id="SM00953"/>
    </source>
</evidence>
<evidence type="ECO:0000313" key="2">
    <source>
        <dbReference type="EMBL" id="PRY39176.1"/>
    </source>
</evidence>
<dbReference type="OrthoDB" id="9789501at2"/>
<feature type="domain" description="RES" evidence="1">
    <location>
        <begin position="11"/>
        <end position="138"/>
    </location>
</feature>
<sequence>MEVFRISKEIHAQTLRASGSANRWNVQGQYVIYAGSSRSLASLELAVHRGSVQPLNSYKTMVISIADEDYLFRQISRNELPDNWRTVAGYSALQRIGSAWYTTQETLVLKVPSAVIPYEYNYMINTEHPDFSKCVQLVRTEAYFWDTRLL</sequence>
<protein>
    <submittedName>
        <fullName evidence="2">RES domain-containing protein</fullName>
    </submittedName>
</protein>
<dbReference type="AlphaFoldDB" id="A0A2T0T0J1"/>
<name>A0A2T0T0J1_9BACT</name>
<dbReference type="InterPro" id="IPR014914">
    <property type="entry name" value="RES_dom"/>
</dbReference>
<reference evidence="2 3" key="1">
    <citation type="submission" date="2018-03" db="EMBL/GenBank/DDBJ databases">
        <title>Genomic Encyclopedia of Archaeal and Bacterial Type Strains, Phase II (KMG-II): from individual species to whole genera.</title>
        <authorList>
            <person name="Goeker M."/>
        </authorList>
    </citation>
    <scope>NUCLEOTIDE SEQUENCE [LARGE SCALE GENOMIC DNA]</scope>
    <source>
        <strain evidence="2 3">DSM 28354</strain>
    </source>
</reference>
<evidence type="ECO:0000313" key="3">
    <source>
        <dbReference type="Proteomes" id="UP000238375"/>
    </source>
</evidence>